<evidence type="ECO:0000313" key="3">
    <source>
        <dbReference type="EMBL" id="QDU30449.1"/>
    </source>
</evidence>
<sequence>MKPEPASSLDLTGLTALVTGSSGGIGREIAKTLARAGADVVVHGFHNKQAREQVAAEIRALGRNVLATCANLADAAEVTRLATEAWQWQGKLDLLVNNAGADVLTGAAAKWSFDQKLEQLWKVDVQACIALSRHLGQQMSERGGGSIINIGWDQAERGMAGDSGEMFGTIKGAVMAYTRSLAQSLAPQVRVNCLALGWIRTAWGEQTSDYWQQRATNESLRERWGTPADVAAAVRFLASPGADFITGQVLAVNGGFRFGSA</sequence>
<organism evidence="3 4">
    <name type="scientific">Anatilimnocola aggregata</name>
    <dbReference type="NCBI Taxonomy" id="2528021"/>
    <lineage>
        <taxon>Bacteria</taxon>
        <taxon>Pseudomonadati</taxon>
        <taxon>Planctomycetota</taxon>
        <taxon>Planctomycetia</taxon>
        <taxon>Pirellulales</taxon>
        <taxon>Pirellulaceae</taxon>
        <taxon>Anatilimnocola</taxon>
    </lineage>
</organism>
<evidence type="ECO:0000256" key="1">
    <source>
        <dbReference type="ARBA" id="ARBA00006484"/>
    </source>
</evidence>
<evidence type="ECO:0000256" key="2">
    <source>
        <dbReference type="ARBA" id="ARBA00023002"/>
    </source>
</evidence>
<dbReference type="PRINTS" id="PR00080">
    <property type="entry name" value="SDRFAMILY"/>
</dbReference>
<dbReference type="Pfam" id="PF13561">
    <property type="entry name" value="adh_short_C2"/>
    <property type="match status" value="1"/>
</dbReference>
<dbReference type="InterPro" id="IPR002347">
    <property type="entry name" value="SDR_fam"/>
</dbReference>
<gene>
    <name evidence="3" type="primary">fabG_11</name>
    <name evidence="3" type="ORF">ETAA8_55890</name>
</gene>
<dbReference type="EC" id="1.1.1.100" evidence="3"/>
<dbReference type="Gene3D" id="3.40.50.720">
    <property type="entry name" value="NAD(P)-binding Rossmann-like Domain"/>
    <property type="match status" value="1"/>
</dbReference>
<accession>A0A517YJQ3</accession>
<reference evidence="3 4" key="1">
    <citation type="submission" date="2019-02" db="EMBL/GenBank/DDBJ databases">
        <title>Deep-cultivation of Planctomycetes and their phenomic and genomic characterization uncovers novel biology.</title>
        <authorList>
            <person name="Wiegand S."/>
            <person name="Jogler M."/>
            <person name="Boedeker C."/>
            <person name="Pinto D."/>
            <person name="Vollmers J."/>
            <person name="Rivas-Marin E."/>
            <person name="Kohn T."/>
            <person name="Peeters S.H."/>
            <person name="Heuer A."/>
            <person name="Rast P."/>
            <person name="Oberbeckmann S."/>
            <person name="Bunk B."/>
            <person name="Jeske O."/>
            <person name="Meyerdierks A."/>
            <person name="Storesund J.E."/>
            <person name="Kallscheuer N."/>
            <person name="Luecker S."/>
            <person name="Lage O.M."/>
            <person name="Pohl T."/>
            <person name="Merkel B.J."/>
            <person name="Hornburger P."/>
            <person name="Mueller R.-W."/>
            <person name="Bruemmer F."/>
            <person name="Labrenz M."/>
            <person name="Spormann A.M."/>
            <person name="Op den Camp H."/>
            <person name="Overmann J."/>
            <person name="Amann R."/>
            <person name="Jetten M.S.M."/>
            <person name="Mascher T."/>
            <person name="Medema M.H."/>
            <person name="Devos D.P."/>
            <person name="Kaster A.-K."/>
            <person name="Ovreas L."/>
            <person name="Rohde M."/>
            <person name="Galperin M.Y."/>
            <person name="Jogler C."/>
        </authorList>
    </citation>
    <scope>NUCLEOTIDE SEQUENCE [LARGE SCALE GENOMIC DNA]</scope>
    <source>
        <strain evidence="3 4">ETA_A8</strain>
    </source>
</reference>
<dbReference type="FunFam" id="3.40.50.720:FF:000084">
    <property type="entry name" value="Short-chain dehydrogenase reductase"/>
    <property type="match status" value="1"/>
</dbReference>
<dbReference type="InterPro" id="IPR036291">
    <property type="entry name" value="NAD(P)-bd_dom_sf"/>
</dbReference>
<dbReference type="PANTHER" id="PTHR43639">
    <property type="entry name" value="OXIDOREDUCTASE, SHORT-CHAIN DEHYDROGENASE/REDUCTASE FAMILY (AFU_ORTHOLOGUE AFUA_5G02870)"/>
    <property type="match status" value="1"/>
</dbReference>
<dbReference type="EMBL" id="CP036274">
    <property type="protein sequence ID" value="QDU30449.1"/>
    <property type="molecule type" value="Genomic_DNA"/>
</dbReference>
<name>A0A517YJQ3_9BACT</name>
<dbReference type="PANTHER" id="PTHR43639:SF1">
    <property type="entry name" value="SHORT-CHAIN DEHYDROGENASE_REDUCTASE FAMILY PROTEIN"/>
    <property type="match status" value="1"/>
</dbReference>
<comment type="similarity">
    <text evidence="1">Belongs to the short-chain dehydrogenases/reductases (SDR) family.</text>
</comment>
<dbReference type="RefSeq" id="WP_145095922.1">
    <property type="nucleotide sequence ID" value="NZ_CP036274.1"/>
</dbReference>
<dbReference type="OrthoDB" id="248827at2"/>
<dbReference type="Proteomes" id="UP000315017">
    <property type="component" value="Chromosome"/>
</dbReference>
<keyword evidence="4" id="KW-1185">Reference proteome</keyword>
<protein>
    <submittedName>
        <fullName evidence="3">3-oxoacyl-[acyl-carrier-protein] reductase FabG</fullName>
        <ecNumber evidence="3">1.1.1.100</ecNumber>
    </submittedName>
</protein>
<dbReference type="CDD" id="cd05233">
    <property type="entry name" value="SDR_c"/>
    <property type="match status" value="1"/>
</dbReference>
<evidence type="ECO:0000313" key="4">
    <source>
        <dbReference type="Proteomes" id="UP000315017"/>
    </source>
</evidence>
<dbReference type="SUPFAM" id="SSF51735">
    <property type="entry name" value="NAD(P)-binding Rossmann-fold domains"/>
    <property type="match status" value="1"/>
</dbReference>
<keyword evidence="2 3" id="KW-0560">Oxidoreductase</keyword>
<dbReference type="PRINTS" id="PR00081">
    <property type="entry name" value="GDHRDH"/>
</dbReference>
<proteinExistence type="inferred from homology"/>
<dbReference type="KEGG" id="aagg:ETAA8_55890"/>
<dbReference type="AlphaFoldDB" id="A0A517YJQ3"/>
<dbReference type="GO" id="GO:0004316">
    <property type="term" value="F:3-oxoacyl-[acyl-carrier-protein] reductase (NADPH) activity"/>
    <property type="evidence" value="ECO:0007669"/>
    <property type="project" value="UniProtKB-EC"/>
</dbReference>